<dbReference type="Gene3D" id="3.40.50.720">
    <property type="entry name" value="NAD(P)-binding Rossmann-like Domain"/>
    <property type="match status" value="1"/>
</dbReference>
<comment type="caution">
    <text evidence="3">The sequence shown here is derived from an EMBL/GenBank/DDBJ whole genome shotgun (WGS) entry which is preliminary data.</text>
</comment>
<feature type="domain" description="Pyrroline-5-carboxylate reductase catalytic N-terminal" evidence="2">
    <location>
        <begin position="33"/>
        <end position="123"/>
    </location>
</feature>
<evidence type="ECO:0000259" key="2">
    <source>
        <dbReference type="Pfam" id="PF03807"/>
    </source>
</evidence>
<dbReference type="RefSeq" id="WP_317571288.1">
    <property type="nucleotide sequence ID" value="NZ_JAWLKA010000031.1"/>
</dbReference>
<dbReference type="Pfam" id="PF03807">
    <property type="entry name" value="F420_oxidored"/>
    <property type="match status" value="1"/>
</dbReference>
<dbReference type="InterPro" id="IPR028939">
    <property type="entry name" value="P5C_Rdtase_cat_N"/>
</dbReference>
<dbReference type="PANTHER" id="PTHR14239">
    <property type="entry name" value="DUDULIN-RELATED"/>
    <property type="match status" value="1"/>
</dbReference>
<name>A0ABU4CRE0_RHOJO</name>
<dbReference type="Proteomes" id="UP001185737">
    <property type="component" value="Unassembled WGS sequence"/>
</dbReference>
<keyword evidence="1" id="KW-0560">Oxidoreductase</keyword>
<dbReference type="InterPro" id="IPR036291">
    <property type="entry name" value="NAD(P)-bd_dom_sf"/>
</dbReference>
<organism evidence="3 4">
    <name type="scientific">Rhodococcus jostii</name>
    <dbReference type="NCBI Taxonomy" id="132919"/>
    <lineage>
        <taxon>Bacteria</taxon>
        <taxon>Bacillati</taxon>
        <taxon>Actinomycetota</taxon>
        <taxon>Actinomycetes</taxon>
        <taxon>Mycobacteriales</taxon>
        <taxon>Nocardiaceae</taxon>
        <taxon>Rhodococcus</taxon>
    </lineage>
</organism>
<dbReference type="SUPFAM" id="SSF51735">
    <property type="entry name" value="NAD(P)-binding Rossmann-fold domains"/>
    <property type="match status" value="1"/>
</dbReference>
<accession>A0ABU4CRE0</accession>
<proteinExistence type="predicted"/>
<dbReference type="EMBL" id="JAWLKA010000031">
    <property type="protein sequence ID" value="MDV6286023.1"/>
    <property type="molecule type" value="Genomic_DNA"/>
</dbReference>
<reference evidence="3 4" key="1">
    <citation type="submission" date="2023-10" db="EMBL/GenBank/DDBJ databases">
        <title>Development of a sustainable strategy for remediation of hydrocarbon-contaminated territories based on the waste exchange concept.</title>
        <authorList>
            <person name="Krivoruchko A."/>
        </authorList>
    </citation>
    <scope>NUCLEOTIDE SEQUENCE [LARGE SCALE GENOMIC DNA]</scope>
    <source>
        <strain evidence="3 4">IEGM 60</strain>
    </source>
</reference>
<dbReference type="InterPro" id="IPR051267">
    <property type="entry name" value="STEAP_metalloreductase"/>
</dbReference>
<evidence type="ECO:0000256" key="1">
    <source>
        <dbReference type="ARBA" id="ARBA00023002"/>
    </source>
</evidence>
<sequence length="253" mass="27363">MRPRGTIRRCPLLTHTAVAKCRGTRRRSTRDMRIGIIGAGQIGGTLTRRLTALGHDVRVSNSRTPDTLADLEAETGAKAVLNTEAAEGADLVIVSIPQKNVVDLPAGILAGAADGAPVIETNNYYPQQRDGLIAAIEDGQVESEWVQEHLGVPVFKAFNGIWWKHLLEKGLPEGSSGRIAIPVAGDDALQKQVVFDLINQLGFDPVDAGTVEDSWRQQPGTPVYGKDFDREATLKALAQATPERTDEWRAVAE</sequence>
<keyword evidence="4" id="KW-1185">Reference proteome</keyword>
<evidence type="ECO:0000313" key="3">
    <source>
        <dbReference type="EMBL" id="MDV6286023.1"/>
    </source>
</evidence>
<evidence type="ECO:0000313" key="4">
    <source>
        <dbReference type="Proteomes" id="UP001185737"/>
    </source>
</evidence>
<protein>
    <submittedName>
        <fullName evidence="3">NAD(P)-binding domain-containing protein</fullName>
    </submittedName>
</protein>
<gene>
    <name evidence="3" type="ORF">R3Q59_36685</name>
</gene>